<feature type="region of interest" description="Disordered" evidence="1">
    <location>
        <begin position="71"/>
        <end position="94"/>
    </location>
</feature>
<evidence type="ECO:0000313" key="3">
    <source>
        <dbReference type="Proteomes" id="UP000735302"/>
    </source>
</evidence>
<evidence type="ECO:0000313" key="2">
    <source>
        <dbReference type="EMBL" id="GFO39723.1"/>
    </source>
</evidence>
<comment type="caution">
    <text evidence="2">The sequence shown here is derived from an EMBL/GenBank/DDBJ whole genome shotgun (WGS) entry which is preliminary data.</text>
</comment>
<keyword evidence="3" id="KW-1185">Reference proteome</keyword>
<feature type="compositionally biased region" description="Low complexity" evidence="1">
    <location>
        <begin position="39"/>
        <end position="49"/>
    </location>
</feature>
<proteinExistence type="predicted"/>
<reference evidence="2 3" key="1">
    <citation type="journal article" date="2021" name="Elife">
        <title>Chloroplast acquisition without the gene transfer in kleptoplastic sea slugs, Plakobranchus ocellatus.</title>
        <authorList>
            <person name="Maeda T."/>
            <person name="Takahashi S."/>
            <person name="Yoshida T."/>
            <person name="Shimamura S."/>
            <person name="Takaki Y."/>
            <person name="Nagai Y."/>
            <person name="Toyoda A."/>
            <person name="Suzuki Y."/>
            <person name="Arimoto A."/>
            <person name="Ishii H."/>
            <person name="Satoh N."/>
            <person name="Nishiyama T."/>
            <person name="Hasebe M."/>
            <person name="Maruyama T."/>
            <person name="Minagawa J."/>
            <person name="Obokata J."/>
            <person name="Shigenobu S."/>
        </authorList>
    </citation>
    <scope>NUCLEOTIDE SEQUENCE [LARGE SCALE GENOMIC DNA]</scope>
</reference>
<organism evidence="2 3">
    <name type="scientific">Plakobranchus ocellatus</name>
    <dbReference type="NCBI Taxonomy" id="259542"/>
    <lineage>
        <taxon>Eukaryota</taxon>
        <taxon>Metazoa</taxon>
        <taxon>Spiralia</taxon>
        <taxon>Lophotrochozoa</taxon>
        <taxon>Mollusca</taxon>
        <taxon>Gastropoda</taxon>
        <taxon>Heterobranchia</taxon>
        <taxon>Euthyneura</taxon>
        <taxon>Panpulmonata</taxon>
        <taxon>Sacoglossa</taxon>
        <taxon>Placobranchoidea</taxon>
        <taxon>Plakobranchidae</taxon>
        <taxon>Plakobranchus</taxon>
    </lineage>
</organism>
<dbReference type="Proteomes" id="UP000735302">
    <property type="component" value="Unassembled WGS sequence"/>
</dbReference>
<accession>A0AAV4D6E5</accession>
<dbReference type="EMBL" id="BLXT01007506">
    <property type="protein sequence ID" value="GFO39723.1"/>
    <property type="molecule type" value="Genomic_DNA"/>
</dbReference>
<sequence>MFWKRHNSNYGSRMNEKAQGISGRSSGRAVGYQVGGSRFGSQSGSSPFSITPLCPPRTNWVARSLQIRQNPQQDDLRLLGPPSGRVADGGDRTRDRRVPAYLRTGSQATVPLTPPRHSAAFSCKVILSEMLRIKALQRLRPTSNNPTSQSYVLSFNKKL</sequence>
<feature type="region of interest" description="Disordered" evidence="1">
    <location>
        <begin position="1"/>
        <end position="51"/>
    </location>
</feature>
<protein>
    <submittedName>
        <fullName evidence="2">Uncharacterized protein</fullName>
    </submittedName>
</protein>
<gene>
    <name evidence="2" type="ORF">PoB_006622800</name>
</gene>
<evidence type="ECO:0000256" key="1">
    <source>
        <dbReference type="SAM" id="MobiDB-lite"/>
    </source>
</evidence>
<name>A0AAV4D6E5_9GAST</name>
<dbReference type="AlphaFoldDB" id="A0AAV4D6E5"/>